<dbReference type="AlphaFoldDB" id="A0A0F9SDP9"/>
<dbReference type="InterPro" id="IPR029039">
    <property type="entry name" value="Flavoprotein-like_sf"/>
</dbReference>
<name>A0A0F9SDP9_9ZZZZ</name>
<dbReference type="NCBIfam" id="NF008887">
    <property type="entry name" value="PRK11921.1"/>
    <property type="match status" value="1"/>
</dbReference>
<dbReference type="GO" id="GO:0046872">
    <property type="term" value="F:metal ion binding"/>
    <property type="evidence" value="ECO:0007669"/>
    <property type="project" value="InterPro"/>
</dbReference>
<dbReference type="CDD" id="cd07709">
    <property type="entry name" value="flavodiiron_proteins_MBL-fold"/>
    <property type="match status" value="1"/>
</dbReference>
<dbReference type="PROSITE" id="PS50902">
    <property type="entry name" value="FLAVODOXIN_LIKE"/>
    <property type="match status" value="1"/>
</dbReference>
<dbReference type="SUPFAM" id="SSF56281">
    <property type="entry name" value="Metallo-hydrolase/oxidoreductase"/>
    <property type="match status" value="1"/>
</dbReference>
<dbReference type="SMART" id="SM00849">
    <property type="entry name" value="Lactamase_B"/>
    <property type="match status" value="1"/>
</dbReference>
<evidence type="ECO:0000259" key="1">
    <source>
        <dbReference type="PROSITE" id="PS50902"/>
    </source>
</evidence>
<dbReference type="Pfam" id="PF19583">
    <property type="entry name" value="ODP"/>
    <property type="match status" value="1"/>
</dbReference>
<gene>
    <name evidence="2" type="ORF">LCGC14_0863740</name>
</gene>
<comment type="caution">
    <text evidence="2">The sequence shown here is derived from an EMBL/GenBank/DDBJ whole genome shotgun (WGS) entry which is preliminary data.</text>
</comment>
<evidence type="ECO:0000313" key="2">
    <source>
        <dbReference type="EMBL" id="KKN27518.1"/>
    </source>
</evidence>
<dbReference type="GO" id="GO:0010181">
    <property type="term" value="F:FMN binding"/>
    <property type="evidence" value="ECO:0007669"/>
    <property type="project" value="InterPro"/>
</dbReference>
<dbReference type="SUPFAM" id="SSF52218">
    <property type="entry name" value="Flavoproteins"/>
    <property type="match status" value="1"/>
</dbReference>
<organism evidence="2">
    <name type="scientific">marine sediment metagenome</name>
    <dbReference type="NCBI Taxonomy" id="412755"/>
    <lineage>
        <taxon>unclassified sequences</taxon>
        <taxon>metagenomes</taxon>
        <taxon>ecological metagenomes</taxon>
    </lineage>
</organism>
<dbReference type="EMBL" id="LAZR01002630">
    <property type="protein sequence ID" value="KKN27518.1"/>
    <property type="molecule type" value="Genomic_DNA"/>
</dbReference>
<dbReference type="Gene3D" id="3.60.15.10">
    <property type="entry name" value="Ribonuclease Z/Hydroxyacylglutathione hydrolase-like"/>
    <property type="match status" value="1"/>
</dbReference>
<reference evidence="2" key="1">
    <citation type="journal article" date="2015" name="Nature">
        <title>Complex archaea that bridge the gap between prokaryotes and eukaryotes.</title>
        <authorList>
            <person name="Spang A."/>
            <person name="Saw J.H."/>
            <person name="Jorgensen S.L."/>
            <person name="Zaremba-Niedzwiedzka K."/>
            <person name="Martijn J."/>
            <person name="Lind A.E."/>
            <person name="van Eijk R."/>
            <person name="Schleper C."/>
            <person name="Guy L."/>
            <person name="Ettema T.J."/>
        </authorList>
    </citation>
    <scope>NUCLEOTIDE SEQUENCE</scope>
</reference>
<dbReference type="InterPro" id="IPR036866">
    <property type="entry name" value="RibonucZ/Hydroxyglut_hydro"/>
</dbReference>
<protein>
    <recommendedName>
        <fullName evidence="1">Flavodoxin-like domain-containing protein</fullName>
    </recommendedName>
</protein>
<dbReference type="Gene3D" id="3.40.50.360">
    <property type="match status" value="1"/>
</dbReference>
<accession>A0A0F9SDP9</accession>
<dbReference type="InterPro" id="IPR016440">
    <property type="entry name" value="Rubredoxin-O_OxRdtase"/>
</dbReference>
<dbReference type="PANTHER" id="PTHR43717">
    <property type="entry name" value="ANAEROBIC NITRIC OXIDE REDUCTASE FLAVORUBREDOXIN"/>
    <property type="match status" value="1"/>
</dbReference>
<dbReference type="GO" id="GO:0009055">
    <property type="term" value="F:electron transfer activity"/>
    <property type="evidence" value="ECO:0007669"/>
    <property type="project" value="InterPro"/>
</dbReference>
<dbReference type="InterPro" id="IPR008254">
    <property type="entry name" value="Flavodoxin/NO_synth"/>
</dbReference>
<feature type="domain" description="Flavodoxin-like" evidence="1">
    <location>
        <begin position="253"/>
        <end position="393"/>
    </location>
</feature>
<dbReference type="Pfam" id="PF00258">
    <property type="entry name" value="Flavodoxin_1"/>
    <property type="match status" value="1"/>
</dbReference>
<dbReference type="PANTHER" id="PTHR43717:SF1">
    <property type="entry name" value="ANAEROBIC NITRIC OXIDE REDUCTASE FLAVORUBREDOXIN"/>
    <property type="match status" value="1"/>
</dbReference>
<proteinExistence type="predicted"/>
<dbReference type="InterPro" id="IPR045761">
    <property type="entry name" value="ODP_dom"/>
</dbReference>
<dbReference type="GO" id="GO:0016491">
    <property type="term" value="F:oxidoreductase activity"/>
    <property type="evidence" value="ECO:0007669"/>
    <property type="project" value="InterPro"/>
</dbReference>
<sequence length="396" mass="45367">MSFKIKNNVFWVGKIDWELRKFHGNEYSTNRGSTYNSYLIKEERIALIDTVWMPFSKEFVKNLSKEIDLDKIDYVIANHAEIDHSGGLPELMEKIPDKPIYCTANGVKSIKGHYHKDWNFQVVKTGDTLDLGNGKQLIFVEMRMLHWPDSMACYLTKDNILFSNDAFGQHYASEFMYNDLVDQNELFTECIKYYANILTPFSAFVDKKIKEVLDLKIPIDIIATSHGVIWRDNPTQIVEKYLAWANAYQEDQITILYDTMWDGTKRMAEAITKGILEIDKNVTIKLFKISKTDKNDIITEIFKSKIILVGSPTISGGILSGVAEILEMIKGLRFKKKKAAAFGCYGWSGESIKIISDILEKSGFSILNEGIRALWNPDQESLERCEEFGRGIAKKN</sequence>
<dbReference type="PIRSF" id="PIRSF005243">
    <property type="entry name" value="ROO"/>
    <property type="match status" value="1"/>
</dbReference>
<dbReference type="InterPro" id="IPR001279">
    <property type="entry name" value="Metallo-B-lactamas"/>
</dbReference>